<keyword evidence="2" id="KW-1133">Transmembrane helix</keyword>
<dbReference type="AlphaFoldDB" id="A0AB34HL07"/>
<feature type="domain" description="Myotubularin phosphatase" evidence="3">
    <location>
        <begin position="1"/>
        <end position="44"/>
    </location>
</feature>
<comment type="caution">
    <text evidence="4">The sequence shown here is derived from an EMBL/GenBank/DDBJ whole genome shotgun (WGS) entry which is preliminary data.</text>
</comment>
<accession>A0AB34HL07</accession>
<reference evidence="4 5" key="1">
    <citation type="submission" date="2022-11" db="EMBL/GenBank/DDBJ databases">
        <title>Whole genome sequence of Eschrichtius robustus ER-17-0199.</title>
        <authorList>
            <person name="Bruniche-Olsen A."/>
            <person name="Black A.N."/>
            <person name="Fields C.J."/>
            <person name="Walden K."/>
            <person name="Dewoody J.A."/>
        </authorList>
    </citation>
    <scope>NUCLEOTIDE SEQUENCE [LARGE SCALE GENOMIC DNA]</scope>
    <source>
        <strain evidence="4">ER-17-0199</strain>
        <tissue evidence="4">Blubber</tissue>
    </source>
</reference>
<feature type="coiled-coil region" evidence="1">
    <location>
        <begin position="69"/>
        <end position="103"/>
    </location>
</feature>
<protein>
    <recommendedName>
        <fullName evidence="3">Myotubularin phosphatase domain-containing protein</fullName>
    </recommendedName>
</protein>
<keyword evidence="2" id="KW-0472">Membrane</keyword>
<dbReference type="InterPro" id="IPR010569">
    <property type="entry name" value="Myotubularin-like_Pase_dom"/>
</dbReference>
<keyword evidence="5" id="KW-1185">Reference proteome</keyword>
<feature type="transmembrane region" description="Helical" evidence="2">
    <location>
        <begin position="39"/>
        <end position="60"/>
    </location>
</feature>
<evidence type="ECO:0000313" key="4">
    <source>
        <dbReference type="EMBL" id="KAJ8792918.1"/>
    </source>
</evidence>
<sequence length="110" mass="12928">MSLWSWVNRPSELSKFTNPLFEANNLVIWPSVAPQSLQLWEVCVSLPFCFSFVHSIGIFLRWNRSSKYLDEAYEEMVNIIEYNKELQAKVNILRRQLAELETEDGMQESP</sequence>
<keyword evidence="1" id="KW-0175">Coiled coil</keyword>
<organism evidence="4 5">
    <name type="scientific">Eschrichtius robustus</name>
    <name type="common">California gray whale</name>
    <name type="synonym">Eschrichtius gibbosus</name>
    <dbReference type="NCBI Taxonomy" id="9764"/>
    <lineage>
        <taxon>Eukaryota</taxon>
        <taxon>Metazoa</taxon>
        <taxon>Chordata</taxon>
        <taxon>Craniata</taxon>
        <taxon>Vertebrata</taxon>
        <taxon>Euteleostomi</taxon>
        <taxon>Mammalia</taxon>
        <taxon>Eutheria</taxon>
        <taxon>Laurasiatheria</taxon>
        <taxon>Artiodactyla</taxon>
        <taxon>Whippomorpha</taxon>
        <taxon>Cetacea</taxon>
        <taxon>Mysticeti</taxon>
        <taxon>Eschrichtiidae</taxon>
        <taxon>Eschrichtius</taxon>
    </lineage>
</organism>
<evidence type="ECO:0000256" key="2">
    <source>
        <dbReference type="SAM" id="Phobius"/>
    </source>
</evidence>
<evidence type="ECO:0000313" key="5">
    <source>
        <dbReference type="Proteomes" id="UP001159641"/>
    </source>
</evidence>
<gene>
    <name evidence="4" type="ORF">J1605_019477</name>
</gene>
<dbReference type="Proteomes" id="UP001159641">
    <property type="component" value="Unassembled WGS sequence"/>
</dbReference>
<dbReference type="PROSITE" id="PS51339">
    <property type="entry name" value="PPASE_MYOTUBULARIN"/>
    <property type="match status" value="1"/>
</dbReference>
<dbReference type="EMBL" id="JAIQCJ010001063">
    <property type="protein sequence ID" value="KAJ8792918.1"/>
    <property type="molecule type" value="Genomic_DNA"/>
</dbReference>
<name>A0AB34HL07_ESCRO</name>
<evidence type="ECO:0000259" key="3">
    <source>
        <dbReference type="PROSITE" id="PS51339"/>
    </source>
</evidence>
<proteinExistence type="predicted"/>
<keyword evidence="2" id="KW-0812">Transmembrane</keyword>
<evidence type="ECO:0000256" key="1">
    <source>
        <dbReference type="SAM" id="Coils"/>
    </source>
</evidence>